<evidence type="ECO:0000313" key="5">
    <source>
        <dbReference type="Proteomes" id="UP000594967"/>
    </source>
</evidence>
<dbReference type="Proteomes" id="UP000248897">
    <property type="component" value="Chromosome 1"/>
</dbReference>
<feature type="transmembrane region" description="Helical" evidence="1">
    <location>
        <begin position="143"/>
        <end position="168"/>
    </location>
</feature>
<keyword evidence="1" id="KW-0812">Transmembrane</keyword>
<evidence type="ECO:0000313" key="2">
    <source>
        <dbReference type="EMBL" id="QPS22653.1"/>
    </source>
</evidence>
<protein>
    <submittedName>
        <fullName evidence="3">Uncharacterized protein</fullName>
    </submittedName>
</protein>
<evidence type="ECO:0000256" key="1">
    <source>
        <dbReference type="SAM" id="Phobius"/>
    </source>
</evidence>
<gene>
    <name evidence="2" type="ORF">I6G64_09850</name>
    <name evidence="3" type="ORF">NCTC12961_00637</name>
</gene>
<dbReference type="Proteomes" id="UP000594967">
    <property type="component" value="Chromosome"/>
</dbReference>
<keyword evidence="1" id="KW-1133">Transmembrane helix</keyword>
<sequence length="206" mass="23222">MSKQWVFRKLVDKNNKDSYYRDLIAYAIYKEAKDDYATDLAKQKLSAELLEQKLDGFHEMSVTDAQISGYRKKADTVMNSLITQLDEKVSAKHEKALKTLQEHHAKELKDIKGKAKKEAVSEYKTQIENASNARSNLLSRGMLWVFTGYQSIVATALLIIIVGGIAVWTGPKEQQRNIVEAFIGLFTTAPMPDMSVKNDTKSESQG</sequence>
<evidence type="ECO:0000313" key="3">
    <source>
        <dbReference type="EMBL" id="SQI30797.1"/>
    </source>
</evidence>
<dbReference type="EMBL" id="CP065673">
    <property type="protein sequence ID" value="QPS22653.1"/>
    <property type="molecule type" value="Genomic_DNA"/>
</dbReference>
<keyword evidence="5" id="KW-1185">Reference proteome</keyword>
<reference evidence="3 4" key="1">
    <citation type="submission" date="2018-06" db="EMBL/GenBank/DDBJ databases">
        <authorList>
            <consortium name="Pathogen Informatics"/>
            <person name="Doyle S."/>
        </authorList>
    </citation>
    <scope>NUCLEOTIDE SEQUENCE [LARGE SCALE GENOMIC DNA]</scope>
    <source>
        <strain evidence="3 4">NCTC12961</strain>
    </source>
</reference>
<organism evidence="3 4">
    <name type="scientific">Serratia plymuthica</name>
    <dbReference type="NCBI Taxonomy" id="82996"/>
    <lineage>
        <taxon>Bacteria</taxon>
        <taxon>Pseudomonadati</taxon>
        <taxon>Pseudomonadota</taxon>
        <taxon>Gammaproteobacteria</taxon>
        <taxon>Enterobacterales</taxon>
        <taxon>Yersiniaceae</taxon>
        <taxon>Serratia</taxon>
    </lineage>
</organism>
<name>A0A2X4TTP6_SERPL</name>
<dbReference type="AlphaFoldDB" id="A0A2X4TTP6"/>
<proteinExistence type="predicted"/>
<keyword evidence="1" id="KW-0472">Membrane</keyword>
<dbReference type="RefSeq" id="WP_063202152.1">
    <property type="nucleotide sequence ID" value="NZ_CAMITG010000001.1"/>
</dbReference>
<reference evidence="2 5" key="2">
    <citation type="submission" date="2020-12" db="EMBL/GenBank/DDBJ databases">
        <title>FDA dAtabase for Regulatory Grade micrObial Sequences (FDA-ARGOS): Supporting development and validation of Infectious Disease Dx tests.</title>
        <authorList>
            <person name="Sproer C."/>
            <person name="Gronow S."/>
            <person name="Severitt S."/>
            <person name="Schroder I."/>
            <person name="Tallon L."/>
            <person name="Sadzewicz L."/>
            <person name="Zhao X."/>
            <person name="Boylan J."/>
            <person name="Ott S."/>
            <person name="Bowen H."/>
            <person name="Vavikolanu K."/>
            <person name="Mehta A."/>
            <person name="Aluvathingal J."/>
            <person name="Nadendla S."/>
            <person name="Lowell S."/>
            <person name="Myers T."/>
            <person name="Yan Y."/>
            <person name="Sichtig H."/>
        </authorList>
    </citation>
    <scope>NUCLEOTIDE SEQUENCE [LARGE SCALE GENOMIC DNA]</scope>
    <source>
        <strain evidence="2 5">FDAARGOS_907</strain>
    </source>
</reference>
<accession>A0A2X4TTP6</accession>
<dbReference type="EMBL" id="LS483469">
    <property type="protein sequence ID" value="SQI30797.1"/>
    <property type="molecule type" value="Genomic_DNA"/>
</dbReference>
<evidence type="ECO:0000313" key="4">
    <source>
        <dbReference type="Proteomes" id="UP000248897"/>
    </source>
</evidence>